<evidence type="ECO:0000256" key="1">
    <source>
        <dbReference type="SAM" id="Phobius"/>
    </source>
</evidence>
<keyword evidence="1" id="KW-0812">Transmembrane</keyword>
<feature type="transmembrane region" description="Helical" evidence="1">
    <location>
        <begin position="143"/>
        <end position="164"/>
    </location>
</feature>
<organism evidence="2 3">
    <name type="scientific">Acaryochloris thomasi RCC1774</name>
    <dbReference type="NCBI Taxonomy" id="1764569"/>
    <lineage>
        <taxon>Bacteria</taxon>
        <taxon>Bacillati</taxon>
        <taxon>Cyanobacteriota</taxon>
        <taxon>Cyanophyceae</taxon>
        <taxon>Acaryochloridales</taxon>
        <taxon>Acaryochloridaceae</taxon>
        <taxon>Acaryochloris</taxon>
        <taxon>Acaryochloris thomasi</taxon>
    </lineage>
</organism>
<keyword evidence="3" id="KW-1185">Reference proteome</keyword>
<keyword evidence="2" id="KW-0808">Transferase</keyword>
<dbReference type="GO" id="GO:0003887">
    <property type="term" value="F:DNA-directed DNA polymerase activity"/>
    <property type="evidence" value="ECO:0007669"/>
    <property type="project" value="UniProtKB-EC"/>
</dbReference>
<feature type="transmembrane region" description="Helical" evidence="1">
    <location>
        <begin position="6"/>
        <end position="29"/>
    </location>
</feature>
<dbReference type="EMBL" id="PQWO01000005">
    <property type="protein sequence ID" value="PZD73481.1"/>
    <property type="molecule type" value="Genomic_DNA"/>
</dbReference>
<comment type="caution">
    <text evidence="2">The sequence shown here is derived from an EMBL/GenBank/DDBJ whole genome shotgun (WGS) entry which is preliminary data.</text>
</comment>
<feature type="transmembrane region" description="Helical" evidence="1">
    <location>
        <begin position="176"/>
        <end position="196"/>
    </location>
</feature>
<feature type="transmembrane region" description="Helical" evidence="1">
    <location>
        <begin position="113"/>
        <end position="131"/>
    </location>
</feature>
<proteinExistence type="predicted"/>
<dbReference type="EC" id="2.7.7.7" evidence="2"/>
<dbReference type="Proteomes" id="UP000248857">
    <property type="component" value="Unassembled WGS sequence"/>
</dbReference>
<dbReference type="AlphaFoldDB" id="A0A2W1JY07"/>
<keyword evidence="2" id="KW-0548">Nucleotidyltransferase</keyword>
<reference evidence="2 3" key="1">
    <citation type="journal article" date="2018" name="Sci. Rep.">
        <title>A novel species of the marine cyanobacterium Acaryochloris with a unique pigment content and lifestyle.</title>
        <authorList>
            <person name="Partensky F."/>
            <person name="Six C."/>
            <person name="Ratin M."/>
            <person name="Garczarek L."/>
            <person name="Vaulot D."/>
            <person name="Probert I."/>
            <person name="Calteau A."/>
            <person name="Gourvil P."/>
            <person name="Marie D."/>
            <person name="Grebert T."/>
            <person name="Bouchier C."/>
            <person name="Le Panse S."/>
            <person name="Gachenot M."/>
            <person name="Rodriguez F."/>
            <person name="Garrido J.L."/>
        </authorList>
    </citation>
    <scope>NUCLEOTIDE SEQUENCE [LARGE SCALE GENOMIC DNA]</scope>
    <source>
        <strain evidence="2 3">RCC1774</strain>
    </source>
</reference>
<gene>
    <name evidence="2" type="primary">dinB_2</name>
    <name evidence="2" type="ORF">C1752_02029</name>
</gene>
<evidence type="ECO:0000313" key="2">
    <source>
        <dbReference type="EMBL" id="PZD73481.1"/>
    </source>
</evidence>
<keyword evidence="1" id="KW-1133">Transmembrane helix</keyword>
<feature type="transmembrane region" description="Helical" evidence="1">
    <location>
        <begin position="69"/>
        <end position="93"/>
    </location>
</feature>
<keyword evidence="1" id="KW-0472">Membrane</keyword>
<evidence type="ECO:0000313" key="3">
    <source>
        <dbReference type="Proteomes" id="UP000248857"/>
    </source>
</evidence>
<protein>
    <submittedName>
        <fullName evidence="2">DNA polymerase IV</fullName>
        <ecNumber evidence="2">2.7.7.7</ecNumber>
    </submittedName>
</protein>
<sequence length="387" mass="43437">MMSPTAILMTAVIVLSSFLPLTALSYNLFRHDRSTLEINRILDLLQVDSDYRNVFVVAESHKFGEHLQLFWAVAYATVISCIGLSMLLLAPQLGFTEFPKVEVLHFPQPGSRLIFGMAFLGAYVWGLHYIFQRYSLNDLVSTVYYSLGIRMLLASLTALVMYNATDSLLGSESGEIMATLWPALAFLIGMFPRSGLRWLMERVPMLSSEEHPSVRRAPLTMIEGIGSYDSLRLEELGIDTCYDLATADFVPLILKTPYSARQLVDWILQAKLCACFGEGVKDLRTNGLRTIIDLKALENDDLEELAAETSLTRSALRNAKDAVRADLEIKRLQRIGTLLSQFTRYEAADQDSTEVVQAEQQRAVRAERSLTQLHSKLQQQGIEVDSL</sequence>
<name>A0A2W1JY07_9CYAN</name>
<dbReference type="RefSeq" id="WP_110985990.1">
    <property type="nucleotide sequence ID" value="NZ_CAWNWM010000005.1"/>
</dbReference>
<accession>A0A2W1JY07</accession>
<dbReference type="OrthoDB" id="7296456at2"/>